<feature type="region of interest" description="Disordered" evidence="6">
    <location>
        <begin position="433"/>
        <end position="463"/>
    </location>
</feature>
<dbReference type="EMBL" id="BAAAPL010000002">
    <property type="protein sequence ID" value="GAA1707431.1"/>
    <property type="molecule type" value="Genomic_DNA"/>
</dbReference>
<organism evidence="8 9">
    <name type="scientific">Microbacterium sediminicola</name>
    <dbReference type="NCBI Taxonomy" id="415210"/>
    <lineage>
        <taxon>Bacteria</taxon>
        <taxon>Bacillati</taxon>
        <taxon>Actinomycetota</taxon>
        <taxon>Actinomycetes</taxon>
        <taxon>Micrococcales</taxon>
        <taxon>Microbacteriaceae</taxon>
        <taxon>Microbacterium</taxon>
    </lineage>
</organism>
<evidence type="ECO:0000259" key="7">
    <source>
        <dbReference type="Pfam" id="PF00296"/>
    </source>
</evidence>
<name>A0ABP4UKT8_9MICO</name>
<evidence type="ECO:0000313" key="8">
    <source>
        <dbReference type="EMBL" id="GAA1707431.1"/>
    </source>
</evidence>
<gene>
    <name evidence="8" type="ORF">GCM10009808_26760</name>
</gene>
<dbReference type="PIRSF" id="PIRSF000337">
    <property type="entry name" value="NTA_MOA"/>
    <property type="match status" value="1"/>
</dbReference>
<dbReference type="Pfam" id="PF00296">
    <property type="entry name" value="Bac_luciferase"/>
    <property type="match status" value="1"/>
</dbReference>
<sequence length="463" mass="51011">MTSPTTPTKNILLGAFEINGVNLTSQGLWAHPDQHTSRYTELSYWLEVAKILDEGGFDFLFFADSYGYPHMDGETPDVAFEQGAEIPKNDPMLVIPALAAATSRLNFAVTTSTTYEAPYANARRFATLDHLTQGRIAWNVVTTTATVVKELFGSERLVPHDERYAIAEEYLQLSYQLLEGSWEDDAVRADKQARVYADAWKVHKVHHRGTYFQMDGYFNSEPSPQRTPVIFQAGASSAGMEFAARNAEVVFLQGRDAASVAAQVTKLRELVAAAGRDPQSVKAVVGLSAIVGTDRDDAQRRLDDYMSYVNVDAARVYFAQMTGIDLASLDPDLDVSTLSTEQSRTQLARFNGRTAAEAFDEFAKRGMREFILRGSGEDIAQQMIELVEQTGVDGFNYTPFVSPGSYRDFVDKVVPALRARGAVAPAGAGAGETFRERLTGSPRLASDHPGARHNRRNSSQHQN</sequence>
<evidence type="ECO:0000256" key="2">
    <source>
        <dbReference type="ARBA" id="ARBA00022643"/>
    </source>
</evidence>
<dbReference type="InterPro" id="IPR036661">
    <property type="entry name" value="Luciferase-like_sf"/>
</dbReference>
<keyword evidence="2" id="KW-0288">FMN</keyword>
<evidence type="ECO:0000256" key="3">
    <source>
        <dbReference type="ARBA" id="ARBA00023002"/>
    </source>
</evidence>
<dbReference type="SUPFAM" id="SSF51679">
    <property type="entry name" value="Bacterial luciferase-like"/>
    <property type="match status" value="1"/>
</dbReference>
<dbReference type="InterPro" id="IPR016215">
    <property type="entry name" value="NTA_MOA"/>
</dbReference>
<accession>A0ABP4UKT8</accession>
<dbReference type="Gene3D" id="3.20.20.30">
    <property type="entry name" value="Luciferase-like domain"/>
    <property type="match status" value="1"/>
</dbReference>
<protein>
    <submittedName>
        <fullName evidence="8">LLM class flavin-dependent oxidoreductase</fullName>
    </submittedName>
</protein>
<keyword evidence="4" id="KW-0503">Monooxygenase</keyword>
<dbReference type="InterPro" id="IPR011251">
    <property type="entry name" value="Luciferase-like_dom"/>
</dbReference>
<keyword evidence="1" id="KW-0285">Flavoprotein</keyword>
<dbReference type="Proteomes" id="UP001501690">
    <property type="component" value="Unassembled WGS sequence"/>
</dbReference>
<evidence type="ECO:0000313" key="9">
    <source>
        <dbReference type="Proteomes" id="UP001501690"/>
    </source>
</evidence>
<comment type="similarity">
    <text evidence="5">Belongs to the NtaA/SnaA/DszA monooxygenase family.</text>
</comment>
<reference evidence="9" key="1">
    <citation type="journal article" date="2019" name="Int. J. Syst. Evol. Microbiol.">
        <title>The Global Catalogue of Microorganisms (GCM) 10K type strain sequencing project: providing services to taxonomists for standard genome sequencing and annotation.</title>
        <authorList>
            <consortium name="The Broad Institute Genomics Platform"/>
            <consortium name="The Broad Institute Genome Sequencing Center for Infectious Disease"/>
            <person name="Wu L."/>
            <person name="Ma J."/>
        </authorList>
    </citation>
    <scope>NUCLEOTIDE SEQUENCE [LARGE SCALE GENOMIC DNA]</scope>
    <source>
        <strain evidence="9">JCM 15577</strain>
    </source>
</reference>
<comment type="caution">
    <text evidence="8">The sequence shown here is derived from an EMBL/GenBank/DDBJ whole genome shotgun (WGS) entry which is preliminary data.</text>
</comment>
<keyword evidence="9" id="KW-1185">Reference proteome</keyword>
<dbReference type="RefSeq" id="WP_344073494.1">
    <property type="nucleotide sequence ID" value="NZ_BAAAPL010000002.1"/>
</dbReference>
<proteinExistence type="inferred from homology"/>
<feature type="compositionally biased region" description="Basic residues" evidence="6">
    <location>
        <begin position="451"/>
        <end position="463"/>
    </location>
</feature>
<feature type="domain" description="Luciferase-like" evidence="7">
    <location>
        <begin position="32"/>
        <end position="393"/>
    </location>
</feature>
<dbReference type="NCBIfam" id="TIGR03860">
    <property type="entry name" value="FMN_nitrolo"/>
    <property type="match status" value="1"/>
</dbReference>
<dbReference type="PANTHER" id="PTHR30011:SF16">
    <property type="entry name" value="C2H2 FINGER DOMAIN TRANSCRIPTION FACTOR (EUROFUNG)-RELATED"/>
    <property type="match status" value="1"/>
</dbReference>
<evidence type="ECO:0000256" key="6">
    <source>
        <dbReference type="SAM" id="MobiDB-lite"/>
    </source>
</evidence>
<evidence type="ECO:0000256" key="5">
    <source>
        <dbReference type="ARBA" id="ARBA00033748"/>
    </source>
</evidence>
<keyword evidence="3" id="KW-0560">Oxidoreductase</keyword>
<evidence type="ECO:0000256" key="1">
    <source>
        <dbReference type="ARBA" id="ARBA00022630"/>
    </source>
</evidence>
<dbReference type="InterPro" id="IPR051260">
    <property type="entry name" value="Diverse_substr_monoxygenases"/>
</dbReference>
<evidence type="ECO:0000256" key="4">
    <source>
        <dbReference type="ARBA" id="ARBA00023033"/>
    </source>
</evidence>
<dbReference type="PANTHER" id="PTHR30011">
    <property type="entry name" value="ALKANESULFONATE MONOOXYGENASE-RELATED"/>
    <property type="match status" value="1"/>
</dbReference>